<name>A0AA39Q6F4_9AGAR</name>
<reference evidence="1" key="1">
    <citation type="submission" date="2023-06" db="EMBL/GenBank/DDBJ databases">
        <authorList>
            <consortium name="Lawrence Berkeley National Laboratory"/>
            <person name="Ahrendt S."/>
            <person name="Sahu N."/>
            <person name="Indic B."/>
            <person name="Wong-Bajracharya J."/>
            <person name="Merenyi Z."/>
            <person name="Ke H.-M."/>
            <person name="Monk M."/>
            <person name="Kocsube S."/>
            <person name="Drula E."/>
            <person name="Lipzen A."/>
            <person name="Balint B."/>
            <person name="Henrissat B."/>
            <person name="Andreopoulos B."/>
            <person name="Martin F.M."/>
            <person name="Harder C.B."/>
            <person name="Rigling D."/>
            <person name="Ford K.L."/>
            <person name="Foster G.D."/>
            <person name="Pangilinan J."/>
            <person name="Papanicolaou A."/>
            <person name="Barry K."/>
            <person name="LaButti K."/>
            <person name="Viragh M."/>
            <person name="Koriabine M."/>
            <person name="Yan M."/>
            <person name="Riley R."/>
            <person name="Champramary S."/>
            <person name="Plett K.L."/>
            <person name="Tsai I.J."/>
            <person name="Slot J."/>
            <person name="Sipos G."/>
            <person name="Plett J."/>
            <person name="Nagy L.G."/>
            <person name="Grigoriev I.V."/>
        </authorList>
    </citation>
    <scope>NUCLEOTIDE SEQUENCE</scope>
    <source>
        <strain evidence="1">HWK02</strain>
    </source>
</reference>
<sequence>MPASVGHPHKYHSQDEKCQAHAESSARSYARHKKKINKCHQRNYQVVHLLSKPSQVSAALTNQNILQSNQNIKSLTKCLINRALVKNNEFLALVDRSPHTYAERLYQSFMETVTWVMPKGDDDKICQELMKLREVIQDVTKLEDRILNAAGVRDDLAEVQQIWEGMQEVEQWLEDILYGTIEGIDILKQAYKDQMLLYQQVLK</sequence>
<dbReference type="EMBL" id="JAUEPU010000015">
    <property type="protein sequence ID" value="KAK0496445.1"/>
    <property type="molecule type" value="Genomic_DNA"/>
</dbReference>
<dbReference type="AlphaFoldDB" id="A0AA39Q6F4"/>
<organism evidence="1 2">
    <name type="scientific">Armillaria luteobubalina</name>
    <dbReference type="NCBI Taxonomy" id="153913"/>
    <lineage>
        <taxon>Eukaryota</taxon>
        <taxon>Fungi</taxon>
        <taxon>Dikarya</taxon>
        <taxon>Basidiomycota</taxon>
        <taxon>Agaricomycotina</taxon>
        <taxon>Agaricomycetes</taxon>
        <taxon>Agaricomycetidae</taxon>
        <taxon>Agaricales</taxon>
        <taxon>Marasmiineae</taxon>
        <taxon>Physalacriaceae</taxon>
        <taxon>Armillaria</taxon>
    </lineage>
</organism>
<dbReference type="Proteomes" id="UP001175228">
    <property type="component" value="Unassembled WGS sequence"/>
</dbReference>
<proteinExistence type="predicted"/>
<comment type="caution">
    <text evidence="1">The sequence shown here is derived from an EMBL/GenBank/DDBJ whole genome shotgun (WGS) entry which is preliminary data.</text>
</comment>
<keyword evidence="2" id="KW-1185">Reference proteome</keyword>
<evidence type="ECO:0000313" key="1">
    <source>
        <dbReference type="EMBL" id="KAK0496445.1"/>
    </source>
</evidence>
<accession>A0AA39Q6F4</accession>
<evidence type="ECO:0000313" key="2">
    <source>
        <dbReference type="Proteomes" id="UP001175228"/>
    </source>
</evidence>
<gene>
    <name evidence="1" type="ORF">EDD18DRAFT_1353194</name>
</gene>
<protein>
    <submittedName>
        <fullName evidence="1">Uncharacterized protein</fullName>
    </submittedName>
</protein>